<dbReference type="Gene3D" id="3.20.20.10">
    <property type="entry name" value="Alanine racemase"/>
    <property type="match status" value="1"/>
</dbReference>
<dbReference type="PIRSF" id="PIRSF004848">
    <property type="entry name" value="YBL036c_PLPDEIII"/>
    <property type="match status" value="1"/>
</dbReference>
<accession>A0A537JWP2</accession>
<name>A0A537JWP2_9BACT</name>
<evidence type="ECO:0000256" key="2">
    <source>
        <dbReference type="HAMAP-Rule" id="MF_02087"/>
    </source>
</evidence>
<evidence type="ECO:0000256" key="1">
    <source>
        <dbReference type="ARBA" id="ARBA00022898"/>
    </source>
</evidence>
<dbReference type="Proteomes" id="UP000318509">
    <property type="component" value="Unassembled WGS sequence"/>
</dbReference>
<dbReference type="EMBL" id="VBAK01000148">
    <property type="protein sequence ID" value="TMI87953.1"/>
    <property type="molecule type" value="Genomic_DNA"/>
</dbReference>
<comment type="cofactor">
    <cofactor evidence="3">
        <name>pyridoxal 5'-phosphate</name>
        <dbReference type="ChEBI" id="CHEBI:597326"/>
    </cofactor>
</comment>
<dbReference type="InterPro" id="IPR011078">
    <property type="entry name" value="PyrdxlP_homeostasis"/>
</dbReference>
<evidence type="ECO:0000313" key="6">
    <source>
        <dbReference type="EMBL" id="TMI87953.1"/>
    </source>
</evidence>
<comment type="function">
    <text evidence="2">Pyridoxal 5'-phosphate (PLP)-binding protein, which is involved in PLP homeostasis.</text>
</comment>
<dbReference type="GO" id="GO:0030170">
    <property type="term" value="F:pyridoxal phosphate binding"/>
    <property type="evidence" value="ECO:0007669"/>
    <property type="project" value="UniProtKB-UniRule"/>
</dbReference>
<protein>
    <recommendedName>
        <fullName evidence="2">Pyridoxal phosphate homeostasis protein</fullName>
        <shortName evidence="2">PLP homeostasis protein</shortName>
    </recommendedName>
</protein>
<evidence type="ECO:0000256" key="4">
    <source>
        <dbReference type="RuleBase" id="RU004514"/>
    </source>
</evidence>
<dbReference type="SUPFAM" id="SSF51419">
    <property type="entry name" value="PLP-binding barrel"/>
    <property type="match status" value="1"/>
</dbReference>
<reference evidence="6 7" key="1">
    <citation type="journal article" date="2019" name="Nat. Microbiol.">
        <title>Mediterranean grassland soil C-N compound turnover is dependent on rainfall and depth, and is mediated by genomically divergent microorganisms.</title>
        <authorList>
            <person name="Diamond S."/>
            <person name="Andeer P.F."/>
            <person name="Li Z."/>
            <person name="Crits-Christoph A."/>
            <person name="Burstein D."/>
            <person name="Anantharaman K."/>
            <person name="Lane K.R."/>
            <person name="Thomas B.C."/>
            <person name="Pan C."/>
            <person name="Northen T.R."/>
            <person name="Banfield J.F."/>
        </authorList>
    </citation>
    <scope>NUCLEOTIDE SEQUENCE [LARGE SCALE GENOMIC DNA]</scope>
    <source>
        <strain evidence="6">NP_3</strain>
    </source>
</reference>
<dbReference type="PANTHER" id="PTHR10146:SF14">
    <property type="entry name" value="PYRIDOXAL PHOSPHATE HOMEOSTASIS PROTEIN"/>
    <property type="match status" value="1"/>
</dbReference>
<dbReference type="NCBIfam" id="TIGR00044">
    <property type="entry name" value="YggS family pyridoxal phosphate-dependent enzyme"/>
    <property type="match status" value="1"/>
</dbReference>
<dbReference type="HAMAP" id="MF_02087">
    <property type="entry name" value="PLP_homeostasis"/>
    <property type="match status" value="1"/>
</dbReference>
<dbReference type="FunFam" id="3.20.20.10:FF:000018">
    <property type="entry name" value="Pyridoxal phosphate homeostasis protein"/>
    <property type="match status" value="1"/>
</dbReference>
<sequence>MAEIGANVARVRARIAEAAGRGGRRPESVLLVAVTKTVEVDRIREAVACGLRVLGENRVQEARAKIPEVPGAVWHLIGSLQRNKVKEALRLFEVIHSVDTLSLAQEISQRAGAADVTADILVQVNISEEPRKHGVLPEQAEGLVAEASRLPRLRVRGLMGMAPLVPAAEEARPFFRRLRELRDRLREALPHARLDDLSMGMTDDFEVAIEEGSTMIRVGRALFA</sequence>
<evidence type="ECO:0000259" key="5">
    <source>
        <dbReference type="Pfam" id="PF01168"/>
    </source>
</evidence>
<comment type="caution">
    <text evidence="6">The sequence shown here is derived from an EMBL/GenBank/DDBJ whole genome shotgun (WGS) entry which is preliminary data.</text>
</comment>
<comment type="similarity">
    <text evidence="2 4">Belongs to the pyridoxal phosphate-binding protein YggS/PROSC family.</text>
</comment>
<dbReference type="PANTHER" id="PTHR10146">
    <property type="entry name" value="PROLINE SYNTHETASE CO-TRANSCRIBED BACTERIAL HOMOLOG PROTEIN"/>
    <property type="match status" value="1"/>
</dbReference>
<dbReference type="Pfam" id="PF01168">
    <property type="entry name" value="Ala_racemase_N"/>
    <property type="match status" value="1"/>
</dbReference>
<gene>
    <name evidence="6" type="ORF">E6H00_14040</name>
</gene>
<feature type="modified residue" description="N6-(pyridoxal phosphate)lysine" evidence="2 3">
    <location>
        <position position="36"/>
    </location>
</feature>
<dbReference type="InterPro" id="IPR029066">
    <property type="entry name" value="PLP-binding_barrel"/>
</dbReference>
<organism evidence="6 7">
    <name type="scientific">Candidatus Segetimicrobium genomatis</name>
    <dbReference type="NCBI Taxonomy" id="2569760"/>
    <lineage>
        <taxon>Bacteria</taxon>
        <taxon>Bacillati</taxon>
        <taxon>Candidatus Sysuimicrobiota</taxon>
        <taxon>Candidatus Sysuimicrobiia</taxon>
        <taxon>Candidatus Sysuimicrobiales</taxon>
        <taxon>Candidatus Segetimicrobiaceae</taxon>
        <taxon>Candidatus Segetimicrobium</taxon>
    </lineage>
</organism>
<keyword evidence="1 2" id="KW-0663">Pyridoxal phosphate</keyword>
<feature type="domain" description="Alanine racemase N-terminal" evidence="5">
    <location>
        <begin position="28"/>
        <end position="223"/>
    </location>
</feature>
<evidence type="ECO:0000313" key="7">
    <source>
        <dbReference type="Proteomes" id="UP000318509"/>
    </source>
</evidence>
<dbReference type="CDD" id="cd00635">
    <property type="entry name" value="PLPDE_III_YBL036c_like"/>
    <property type="match status" value="1"/>
</dbReference>
<dbReference type="AlphaFoldDB" id="A0A537JWP2"/>
<dbReference type="InterPro" id="IPR001608">
    <property type="entry name" value="Ala_racemase_N"/>
</dbReference>
<evidence type="ECO:0000256" key="3">
    <source>
        <dbReference type="PIRSR" id="PIRSR004848-1"/>
    </source>
</evidence>
<proteinExistence type="inferred from homology"/>